<proteinExistence type="predicted"/>
<dbReference type="EMBL" id="CACRXK020035545">
    <property type="protein sequence ID" value="CAB4044602.1"/>
    <property type="molecule type" value="Genomic_DNA"/>
</dbReference>
<protein>
    <submittedName>
        <fullName evidence="2">Uncharacterized protein</fullName>
    </submittedName>
</protein>
<gene>
    <name evidence="2" type="ORF">PACLA_8A041693</name>
</gene>
<feature type="non-terminal residue" evidence="2">
    <location>
        <position position="42"/>
    </location>
</feature>
<evidence type="ECO:0000313" key="2">
    <source>
        <dbReference type="EMBL" id="CAB4044602.1"/>
    </source>
</evidence>
<accession>A0A7D9KFN5</accession>
<evidence type="ECO:0000313" key="3">
    <source>
        <dbReference type="Proteomes" id="UP001152795"/>
    </source>
</evidence>
<comment type="caution">
    <text evidence="2">The sequence shown here is derived from an EMBL/GenBank/DDBJ whole genome shotgun (WGS) entry which is preliminary data.</text>
</comment>
<organism evidence="2 3">
    <name type="scientific">Paramuricea clavata</name>
    <name type="common">Red gorgonian</name>
    <name type="synonym">Violescent sea-whip</name>
    <dbReference type="NCBI Taxonomy" id="317549"/>
    <lineage>
        <taxon>Eukaryota</taxon>
        <taxon>Metazoa</taxon>
        <taxon>Cnidaria</taxon>
        <taxon>Anthozoa</taxon>
        <taxon>Octocorallia</taxon>
        <taxon>Malacalcyonacea</taxon>
        <taxon>Plexauridae</taxon>
        <taxon>Paramuricea</taxon>
    </lineage>
</organism>
<dbReference type="Proteomes" id="UP001152795">
    <property type="component" value="Unassembled WGS sequence"/>
</dbReference>
<keyword evidence="3" id="KW-1185">Reference proteome</keyword>
<evidence type="ECO:0000256" key="1">
    <source>
        <dbReference type="SAM" id="MobiDB-lite"/>
    </source>
</evidence>
<reference evidence="2" key="1">
    <citation type="submission" date="2020-04" db="EMBL/GenBank/DDBJ databases">
        <authorList>
            <person name="Alioto T."/>
            <person name="Alioto T."/>
            <person name="Gomez Garrido J."/>
        </authorList>
    </citation>
    <scope>NUCLEOTIDE SEQUENCE</scope>
    <source>
        <strain evidence="2">A484AB</strain>
    </source>
</reference>
<dbReference type="AlphaFoldDB" id="A0A7D9KFN5"/>
<feature type="compositionally biased region" description="Polar residues" evidence="1">
    <location>
        <begin position="21"/>
        <end position="30"/>
    </location>
</feature>
<sequence length="42" mass="4038">MGQRSTGVSLPPAGNIGAQAAFNSLGSKPSSRAPGLPVSTIG</sequence>
<feature type="region of interest" description="Disordered" evidence="1">
    <location>
        <begin position="21"/>
        <end position="42"/>
    </location>
</feature>
<name>A0A7D9KFN5_PARCT</name>